<dbReference type="EMBL" id="CP025096">
    <property type="protein sequence ID" value="AUD02140.1"/>
    <property type="molecule type" value="Genomic_DNA"/>
</dbReference>
<dbReference type="InterPro" id="IPR025380">
    <property type="entry name" value="DUF4369"/>
</dbReference>
<dbReference type="GO" id="GO:0030313">
    <property type="term" value="C:cell envelope"/>
    <property type="evidence" value="ECO:0007669"/>
    <property type="project" value="UniProtKB-SubCell"/>
</dbReference>
<protein>
    <recommendedName>
        <fullName evidence="5">Thioredoxin domain-containing protein</fullName>
    </recommendedName>
</protein>
<keyword evidence="3" id="KW-1015">Disulfide bond</keyword>
<dbReference type="Pfam" id="PF14289">
    <property type="entry name" value="DUF4369"/>
    <property type="match status" value="1"/>
</dbReference>
<dbReference type="InterPro" id="IPR036249">
    <property type="entry name" value="Thioredoxin-like_sf"/>
</dbReference>
<feature type="domain" description="Thioredoxin" evidence="5">
    <location>
        <begin position="241"/>
        <end position="380"/>
    </location>
</feature>
<dbReference type="AlphaFoldDB" id="A0A2K8YWX9"/>
<evidence type="ECO:0000256" key="3">
    <source>
        <dbReference type="ARBA" id="ARBA00023157"/>
    </source>
</evidence>
<accession>A0A2K8YWX9</accession>
<dbReference type="InterPro" id="IPR000866">
    <property type="entry name" value="AhpC/TSA"/>
</dbReference>
<keyword evidence="7" id="KW-1185">Reference proteome</keyword>
<dbReference type="Proteomes" id="UP000232883">
    <property type="component" value="Chromosome"/>
</dbReference>
<evidence type="ECO:0000256" key="4">
    <source>
        <dbReference type="ARBA" id="ARBA00023284"/>
    </source>
</evidence>
<dbReference type="OrthoDB" id="6399635at2"/>
<dbReference type="PANTHER" id="PTHR42852:SF6">
    <property type="entry name" value="THIOL:DISULFIDE INTERCHANGE PROTEIN DSBE"/>
    <property type="match status" value="1"/>
</dbReference>
<evidence type="ECO:0000256" key="1">
    <source>
        <dbReference type="ARBA" id="ARBA00004196"/>
    </source>
</evidence>
<comment type="subcellular location">
    <subcellularLocation>
        <location evidence="1">Cell envelope</location>
    </subcellularLocation>
</comment>
<dbReference type="PROSITE" id="PS51352">
    <property type="entry name" value="THIOREDOXIN_2"/>
    <property type="match status" value="1"/>
</dbReference>
<evidence type="ECO:0000259" key="5">
    <source>
        <dbReference type="PROSITE" id="PS51352"/>
    </source>
</evidence>
<dbReference type="InterPro" id="IPR013766">
    <property type="entry name" value="Thioredoxin_domain"/>
</dbReference>
<dbReference type="CDD" id="cd02966">
    <property type="entry name" value="TlpA_like_family"/>
    <property type="match status" value="1"/>
</dbReference>
<dbReference type="GO" id="GO:0016491">
    <property type="term" value="F:oxidoreductase activity"/>
    <property type="evidence" value="ECO:0007669"/>
    <property type="project" value="InterPro"/>
</dbReference>
<keyword evidence="2" id="KW-0201">Cytochrome c-type biogenesis</keyword>
<name>A0A2K8YWX9_9BACT</name>
<dbReference type="InterPro" id="IPR050553">
    <property type="entry name" value="Thioredoxin_ResA/DsbE_sf"/>
</dbReference>
<dbReference type="KEGG" id="spir:CWM47_10090"/>
<dbReference type="Pfam" id="PF00578">
    <property type="entry name" value="AhpC-TSA"/>
    <property type="match status" value="1"/>
</dbReference>
<evidence type="ECO:0000256" key="2">
    <source>
        <dbReference type="ARBA" id="ARBA00022748"/>
    </source>
</evidence>
<dbReference type="SUPFAM" id="SSF52833">
    <property type="entry name" value="Thioredoxin-like"/>
    <property type="match status" value="1"/>
</dbReference>
<proteinExistence type="predicted"/>
<sequence>MESNMILKTILTVLICQTLTCICIGQNRGDDPKKHHFVIIGIIDGLENNTKLSLFDYDTQMVIDSALSQGNKFVLQGNFNEPKQLAIATAYPNYRAVGFFWVDRDSVYLTGNVNTFKQAVLKGSKTEDENLQYKALLLPIQHKRDSLAAVKRKLQFKDSTARQGVEDSFVELEKQVQATKVNFIEQYPDSFVSVEFLRLFTLTKELTKPTIQRLYKGLSTKLQRSSIGERIQEYLQHSSNIGLGDHYVDFGQITLGGQPVKLSDFKGKYILLEFWGSGCIPCRAENPELVKLYKQYHPQGLEIVGVSLDTDRERWQKAVEQDQLPWPQVSDLKGAYNRGVLIYNVPGMPSNFLIDSNGKIVGKNLRRDKLRNKLVAIFGQ</sequence>
<reference evidence="6 7" key="1">
    <citation type="submission" date="2017-11" db="EMBL/GenBank/DDBJ databases">
        <title>Taxonomic description and genome sequences of Spirosoma HA7 sp. nov., isolated from pollen microhabitat of Corylus avellana.</title>
        <authorList>
            <person name="Ambika Manirajan B."/>
            <person name="Suarez C."/>
            <person name="Ratering S."/>
            <person name="Geissler-Plaum R."/>
            <person name="Cardinale M."/>
            <person name="Sylvia S."/>
        </authorList>
    </citation>
    <scope>NUCLEOTIDE SEQUENCE [LARGE SCALE GENOMIC DNA]</scope>
    <source>
        <strain evidence="6 7">HA7</strain>
    </source>
</reference>
<organism evidence="6 7">
    <name type="scientific">Spirosoma pollinicola</name>
    <dbReference type="NCBI Taxonomy" id="2057025"/>
    <lineage>
        <taxon>Bacteria</taxon>
        <taxon>Pseudomonadati</taxon>
        <taxon>Bacteroidota</taxon>
        <taxon>Cytophagia</taxon>
        <taxon>Cytophagales</taxon>
        <taxon>Cytophagaceae</taxon>
        <taxon>Spirosoma</taxon>
    </lineage>
</organism>
<evidence type="ECO:0000313" key="7">
    <source>
        <dbReference type="Proteomes" id="UP000232883"/>
    </source>
</evidence>
<gene>
    <name evidence="6" type="ORF">CWM47_10090</name>
</gene>
<dbReference type="RefSeq" id="WP_100987859.1">
    <property type="nucleotide sequence ID" value="NZ_CP025096.1"/>
</dbReference>
<dbReference type="Gene3D" id="3.40.30.10">
    <property type="entry name" value="Glutaredoxin"/>
    <property type="match status" value="1"/>
</dbReference>
<dbReference type="GO" id="GO:0016209">
    <property type="term" value="F:antioxidant activity"/>
    <property type="evidence" value="ECO:0007669"/>
    <property type="project" value="InterPro"/>
</dbReference>
<dbReference type="PANTHER" id="PTHR42852">
    <property type="entry name" value="THIOL:DISULFIDE INTERCHANGE PROTEIN DSBE"/>
    <property type="match status" value="1"/>
</dbReference>
<evidence type="ECO:0000313" key="6">
    <source>
        <dbReference type="EMBL" id="AUD02140.1"/>
    </source>
</evidence>
<keyword evidence="4" id="KW-0676">Redox-active center</keyword>
<dbReference type="GO" id="GO:0017004">
    <property type="term" value="P:cytochrome complex assembly"/>
    <property type="evidence" value="ECO:0007669"/>
    <property type="project" value="UniProtKB-KW"/>
</dbReference>